<gene>
    <name evidence="7" type="ORF">NF556_11395</name>
</gene>
<reference evidence="7" key="1">
    <citation type="submission" date="2022-06" db="EMBL/GenBank/DDBJ databases">
        <title>Ornithinimicrobium HY1793.</title>
        <authorList>
            <person name="Huang Y."/>
        </authorList>
    </citation>
    <scope>NUCLEOTIDE SEQUENCE</scope>
    <source>
        <strain evidence="7">HY1793</strain>
    </source>
</reference>
<evidence type="ECO:0000256" key="2">
    <source>
        <dbReference type="ARBA" id="ARBA00022692"/>
    </source>
</evidence>
<name>A0ABY4YNX6_9MICO</name>
<comment type="subcellular location">
    <subcellularLocation>
        <location evidence="1">Membrane</location>
        <topology evidence="1">Single-pass membrane protein</topology>
    </subcellularLocation>
</comment>
<dbReference type="RefSeq" id="WP_252591059.1">
    <property type="nucleotide sequence ID" value="NZ_CP099489.1"/>
</dbReference>
<dbReference type="InterPro" id="IPR007343">
    <property type="entry name" value="Uncharacterised_pept_Zn_put"/>
</dbReference>
<keyword evidence="8" id="KW-1185">Reference proteome</keyword>
<evidence type="ECO:0000256" key="1">
    <source>
        <dbReference type="ARBA" id="ARBA00004167"/>
    </source>
</evidence>
<evidence type="ECO:0000256" key="5">
    <source>
        <dbReference type="SAM" id="MobiDB-lite"/>
    </source>
</evidence>
<keyword evidence="4 6" id="KW-0472">Membrane</keyword>
<proteinExistence type="predicted"/>
<evidence type="ECO:0000313" key="8">
    <source>
        <dbReference type="Proteomes" id="UP001056455"/>
    </source>
</evidence>
<dbReference type="Pfam" id="PF04228">
    <property type="entry name" value="Zn_peptidase"/>
    <property type="match status" value="1"/>
</dbReference>
<evidence type="ECO:0000256" key="3">
    <source>
        <dbReference type="ARBA" id="ARBA00022989"/>
    </source>
</evidence>
<accession>A0ABY4YNX6</accession>
<sequence length="311" mass="32314">MTFKENARLDTSQVRSGGGGGRRSGGGGGMAAGGGIGGIILLVLYLIFGGNLGGGGGGAGGGGAAGADSWNFNAAEVGAEGEGVSDDFSHCQTGADANENRDCLVVGTVNSVQAFWTSAWSEYQPAQTVIFSGTVQTGCGAANSQVGPFYCPLDEQVYIDVSFFDQLEQMGADGGSLSQMYVIGHEYGHHVQNLNGVLGRAQQDPQGPESGAVRIELQADCYAGVWVAHADGTRLGQEDQAILEPVTQKQIDSALTAAEAVGDDRIQEQMQGRVTPENWTHGSSEQRQKWFMTGYESGDPNACNTFTGDLG</sequence>
<dbReference type="Proteomes" id="UP001056455">
    <property type="component" value="Chromosome"/>
</dbReference>
<feature type="region of interest" description="Disordered" evidence="5">
    <location>
        <begin position="1"/>
        <end position="27"/>
    </location>
</feature>
<evidence type="ECO:0000256" key="6">
    <source>
        <dbReference type="SAM" id="Phobius"/>
    </source>
</evidence>
<dbReference type="SUPFAM" id="SSF55486">
    <property type="entry name" value="Metalloproteases ('zincins'), catalytic domain"/>
    <property type="match status" value="1"/>
</dbReference>
<keyword evidence="2 6" id="KW-0812">Transmembrane</keyword>
<feature type="transmembrane region" description="Helical" evidence="6">
    <location>
        <begin position="30"/>
        <end position="48"/>
    </location>
</feature>
<evidence type="ECO:0000256" key="4">
    <source>
        <dbReference type="ARBA" id="ARBA00023136"/>
    </source>
</evidence>
<keyword evidence="3 6" id="KW-1133">Transmembrane helix</keyword>
<dbReference type="PANTHER" id="PTHR30168">
    <property type="entry name" value="PUTATIVE MEMBRANE PROTEIN YPFJ"/>
    <property type="match status" value="1"/>
</dbReference>
<dbReference type="EMBL" id="CP099489">
    <property type="protein sequence ID" value="USQ78261.1"/>
    <property type="molecule type" value="Genomic_DNA"/>
</dbReference>
<dbReference type="PANTHER" id="PTHR30168:SF0">
    <property type="entry name" value="INNER MEMBRANE PROTEIN"/>
    <property type="match status" value="1"/>
</dbReference>
<feature type="compositionally biased region" description="Gly residues" evidence="5">
    <location>
        <begin position="16"/>
        <end position="27"/>
    </location>
</feature>
<evidence type="ECO:0000313" key="7">
    <source>
        <dbReference type="EMBL" id="USQ78261.1"/>
    </source>
</evidence>
<organism evidence="7 8">
    <name type="scientific">Ornithinimicrobium faecis</name>
    <dbReference type="NCBI Taxonomy" id="2934158"/>
    <lineage>
        <taxon>Bacteria</taxon>
        <taxon>Bacillati</taxon>
        <taxon>Actinomycetota</taxon>
        <taxon>Actinomycetes</taxon>
        <taxon>Micrococcales</taxon>
        <taxon>Ornithinimicrobiaceae</taxon>
        <taxon>Ornithinimicrobium</taxon>
    </lineage>
</organism>
<protein>
    <submittedName>
        <fullName evidence="7">Neutral zinc metallopeptidase</fullName>
    </submittedName>
</protein>